<protein>
    <submittedName>
        <fullName evidence="2">Uncharacterized protein</fullName>
    </submittedName>
</protein>
<feature type="compositionally biased region" description="Acidic residues" evidence="1">
    <location>
        <begin position="141"/>
        <end position="150"/>
    </location>
</feature>
<feature type="region of interest" description="Disordered" evidence="1">
    <location>
        <begin position="1171"/>
        <end position="1191"/>
    </location>
</feature>
<dbReference type="EMBL" id="OZ037946">
    <property type="protein sequence ID" value="CAL1704786.1"/>
    <property type="molecule type" value="Genomic_DNA"/>
</dbReference>
<feature type="region of interest" description="Disordered" evidence="1">
    <location>
        <begin position="1060"/>
        <end position="1153"/>
    </location>
</feature>
<feature type="compositionally biased region" description="Polar residues" evidence="1">
    <location>
        <begin position="589"/>
        <end position="601"/>
    </location>
</feature>
<feature type="compositionally biased region" description="Polar residues" evidence="1">
    <location>
        <begin position="76"/>
        <end position="85"/>
    </location>
</feature>
<feature type="region of interest" description="Disordered" evidence="1">
    <location>
        <begin position="1230"/>
        <end position="1255"/>
    </location>
</feature>
<feature type="compositionally biased region" description="Basic residues" evidence="1">
    <location>
        <begin position="1246"/>
        <end position="1255"/>
    </location>
</feature>
<proteinExistence type="predicted"/>
<evidence type="ECO:0000313" key="2">
    <source>
        <dbReference type="EMBL" id="CAL1704786.1"/>
    </source>
</evidence>
<dbReference type="Proteomes" id="UP001497453">
    <property type="component" value="Chromosome 3"/>
</dbReference>
<feature type="compositionally biased region" description="Basic and acidic residues" evidence="1">
    <location>
        <begin position="1060"/>
        <end position="1075"/>
    </location>
</feature>
<keyword evidence="3" id="KW-1185">Reference proteome</keyword>
<sequence length="1255" mass="135483">MADDVLGTLDALPPTHSSPSMPSEDEDAVNTESARVYFGPVTSPEKKFVRKHDRERRTPIRRSKRLSTAPLLLQRANLQDLQPSDGTAEDGTSDQSETETPGPDAFEEPSSVLASKILRASVNPSPPPRSPSPAFAADAVETNENEDPLAQDESISPLLRSRQLDRESSSPVHSVGVEPLIPRPSSPLPEEQVVDSKGVDHDLIMFDTSDIADIPQVAVFPHTPPSVKEHQCQAGATTVDDLLFSSPLRPSPFSLVPSQNPERLQIPDTRSDVIHEEMSSSLDEEEQVFRALVTGQQSAAPSPLSDPSETSTAAPGPSLTPLIQIEGSPARESKSQVGNPEALTPLRRSSRPRRSHSPLVLPLTFNSPAKSAENNANDSAPIVVGPARRKSTKGKEREVLVEDDGPEDVTPGAPSAQIRRDTPPAEGHSSPRRPQRRSSSVHVRLNSLSPTSSGVLTQLLPTVSEANKTDADVPGQPTTDFPTLQTAPDVPNATSNDLTTSDTFFPSPSKPIDPAPTPARRIPIAQALRQGTISPKKPPLLLPPASFSSDVLASPAFRRVPLDDPNRSPAKRVPISDALASASKDTPGKPQSVSQLATPSRSIVFRSRSEEPQPLVGRKYERSTSLEPTRIAFPALNVSKDGLFRKLPEVSSVQRNRTLPYPIPRTPSCIPTSIPEGDESQDEPRASAAPIPSSTSKIGLSKPTSALRQPSSRAESKIPRIGAKPYNRQTPKPFTTKTTPKETKLHIQPVPPKPADSTAAPARHEQLIRMRKATGKPTASGSSSDDQNSASTAGPGPSTIANRAASGAIASHPEVLNLKRKRDEPTGRASPPGVKPIVVVRRVHSTTGATQKVPIMASPTRSPLKLRSPVKAPSVVQGKIKMRRAVGAKRPKAVTPSPSRLDKEKSSPSPPVIDVDSPGPQPVLGPITDQQPLIVPPVKLIEDTTDNQKGSEAATSETAQTTEDAPRGVRRTTRARKPSHPPADVFGTITAVEAPQPRRRTRAAIDSGAFSGMSALSLRSLTSANTQRNQNYVVRLETEVVRVEGKRPDSPTTKVRTVLERQKADRILQRQERAERRAKRTAEGQADVTAESVDFDEGDVSTVSAEPDSNGVILKYRRGPGEDEDYETPPRPDRPVKRGRFEEEDVQKKEEDALKDEKRVKWDRGLATTVYLRETPPKPARTHREETAKPGCLAPTAKTLRLDHLGNVLHVDAPLPGLVQEKITVKKFVYDDDVDPEPTPAPAKSTRSKSRKAKA</sequence>
<reference evidence="3" key="1">
    <citation type="submission" date="2024-04" db="EMBL/GenBank/DDBJ databases">
        <authorList>
            <person name="Shaw F."/>
            <person name="Minotto A."/>
        </authorList>
    </citation>
    <scope>NUCLEOTIDE SEQUENCE [LARGE SCALE GENOMIC DNA]</scope>
</reference>
<feature type="compositionally biased region" description="Low complexity" evidence="1">
    <location>
        <begin position="778"/>
        <end position="793"/>
    </location>
</feature>
<name>A0ABP1DAB3_9APHY</name>
<feature type="compositionally biased region" description="Basic residues" evidence="1">
    <location>
        <begin position="968"/>
        <end position="979"/>
    </location>
</feature>
<feature type="compositionally biased region" description="Polar residues" evidence="1">
    <location>
        <begin position="446"/>
        <end position="466"/>
    </location>
</feature>
<feature type="compositionally biased region" description="Basic and acidic residues" evidence="1">
    <location>
        <begin position="1128"/>
        <end position="1153"/>
    </location>
</feature>
<feature type="compositionally biased region" description="Polar residues" evidence="1">
    <location>
        <begin position="476"/>
        <end position="492"/>
    </location>
</feature>
<feature type="compositionally biased region" description="Low complexity" evidence="1">
    <location>
        <begin position="952"/>
        <end position="963"/>
    </location>
</feature>
<feature type="region of interest" description="Disordered" evidence="1">
    <location>
        <begin position="658"/>
        <end position="836"/>
    </location>
</feature>
<feature type="region of interest" description="Disordered" evidence="1">
    <location>
        <begin position="859"/>
        <end position="1001"/>
    </location>
</feature>
<evidence type="ECO:0000313" key="3">
    <source>
        <dbReference type="Proteomes" id="UP001497453"/>
    </source>
</evidence>
<evidence type="ECO:0000256" key="1">
    <source>
        <dbReference type="SAM" id="MobiDB-lite"/>
    </source>
</evidence>
<feature type="region of interest" description="Disordered" evidence="1">
    <location>
        <begin position="274"/>
        <end position="492"/>
    </location>
</feature>
<feature type="compositionally biased region" description="Basic residues" evidence="1">
    <location>
        <begin position="880"/>
        <end position="892"/>
    </location>
</feature>
<organism evidence="2 3">
    <name type="scientific">Somion occarium</name>
    <dbReference type="NCBI Taxonomy" id="3059160"/>
    <lineage>
        <taxon>Eukaryota</taxon>
        <taxon>Fungi</taxon>
        <taxon>Dikarya</taxon>
        <taxon>Basidiomycota</taxon>
        <taxon>Agaricomycotina</taxon>
        <taxon>Agaricomycetes</taxon>
        <taxon>Polyporales</taxon>
        <taxon>Cerrenaceae</taxon>
        <taxon>Somion</taxon>
    </lineage>
</organism>
<accession>A0ABP1DAB3</accession>
<feature type="compositionally biased region" description="Polar residues" evidence="1">
    <location>
        <begin position="294"/>
        <end position="313"/>
    </location>
</feature>
<feature type="region of interest" description="Disordered" evidence="1">
    <location>
        <begin position="1"/>
        <end position="194"/>
    </location>
</feature>
<feature type="region of interest" description="Disordered" evidence="1">
    <location>
        <begin position="579"/>
        <end position="622"/>
    </location>
</feature>
<feature type="compositionally biased region" description="Basic residues" evidence="1">
    <location>
        <begin position="48"/>
        <end position="65"/>
    </location>
</feature>
<gene>
    <name evidence="2" type="ORF">GFSPODELE1_LOCUS5141</name>
</gene>
<feature type="compositionally biased region" description="Polar residues" evidence="1">
    <location>
        <begin position="692"/>
        <end position="713"/>
    </location>
</feature>
<feature type="compositionally biased region" description="Polar residues" evidence="1">
    <location>
        <begin position="364"/>
        <end position="378"/>
    </location>
</feature>